<dbReference type="EMBL" id="JAFJYH010000151">
    <property type="protein sequence ID" value="KAG4417586.1"/>
    <property type="molecule type" value="Genomic_DNA"/>
</dbReference>
<organism evidence="4 5">
    <name type="scientific">Cadophora malorum</name>
    <dbReference type="NCBI Taxonomy" id="108018"/>
    <lineage>
        <taxon>Eukaryota</taxon>
        <taxon>Fungi</taxon>
        <taxon>Dikarya</taxon>
        <taxon>Ascomycota</taxon>
        <taxon>Pezizomycotina</taxon>
        <taxon>Leotiomycetes</taxon>
        <taxon>Helotiales</taxon>
        <taxon>Ploettnerulaceae</taxon>
        <taxon>Cadophora</taxon>
    </lineage>
</organism>
<comment type="subcellular location">
    <subcellularLocation>
        <location evidence="2">Peroxisome membrane</location>
    </subcellularLocation>
</comment>
<dbReference type="GO" id="GO:0007031">
    <property type="term" value="P:peroxisome organization"/>
    <property type="evidence" value="ECO:0007669"/>
    <property type="project" value="UniProtKB-KW"/>
</dbReference>
<dbReference type="PANTHER" id="PTHR13299:SF0">
    <property type="entry name" value="PEROXISOMAL MEMBRANE PROTEIN PEX16"/>
    <property type="match status" value="1"/>
</dbReference>
<protein>
    <recommendedName>
        <fullName evidence="2">Peroxisomal membrane protein PEX16</fullName>
    </recommendedName>
</protein>
<dbReference type="Pfam" id="PF08610">
    <property type="entry name" value="Pex16"/>
    <property type="match status" value="1"/>
</dbReference>
<feature type="region of interest" description="Disordered" evidence="3">
    <location>
        <begin position="190"/>
        <end position="232"/>
    </location>
</feature>
<dbReference type="PANTHER" id="PTHR13299">
    <property type="entry name" value="PEROXISOMAL MEMBRANE PROTEIN PEX16"/>
    <property type="match status" value="1"/>
</dbReference>
<dbReference type="AlphaFoldDB" id="A0A8H7TDQ8"/>
<feature type="compositionally biased region" description="Basic and acidic residues" evidence="3">
    <location>
        <begin position="210"/>
        <end position="228"/>
    </location>
</feature>
<dbReference type="InterPro" id="IPR013919">
    <property type="entry name" value="Pex16"/>
</dbReference>
<dbReference type="OrthoDB" id="2021143at2759"/>
<evidence type="ECO:0000256" key="1">
    <source>
        <dbReference type="ARBA" id="ARBA00009505"/>
    </source>
</evidence>
<evidence type="ECO:0000313" key="4">
    <source>
        <dbReference type="EMBL" id="KAG4417586.1"/>
    </source>
</evidence>
<keyword evidence="2" id="KW-0962">Peroxisome biogenesis</keyword>
<comment type="similarity">
    <text evidence="1 2">Belongs to the peroxin-16 family.</text>
</comment>
<keyword evidence="2" id="KW-0576">Peroxisome</keyword>
<accession>A0A8H7TDQ8</accession>
<comment type="caution">
    <text evidence="4">The sequence shown here is derived from an EMBL/GenBank/DDBJ whole genome shotgun (WGS) entry which is preliminary data.</text>
</comment>
<proteinExistence type="inferred from homology"/>
<evidence type="ECO:0000313" key="5">
    <source>
        <dbReference type="Proteomes" id="UP000664132"/>
    </source>
</evidence>
<dbReference type="Proteomes" id="UP000664132">
    <property type="component" value="Unassembled WGS sequence"/>
</dbReference>
<feature type="compositionally biased region" description="Acidic residues" evidence="3">
    <location>
        <begin position="190"/>
        <end position="209"/>
    </location>
</feature>
<gene>
    <name evidence="4" type="ORF">IFR04_009316</name>
</gene>
<dbReference type="GO" id="GO:0005778">
    <property type="term" value="C:peroxisomal membrane"/>
    <property type="evidence" value="ECO:0007669"/>
    <property type="project" value="UniProtKB-SubCell"/>
</dbReference>
<reference evidence="4" key="1">
    <citation type="submission" date="2021-02" db="EMBL/GenBank/DDBJ databases">
        <title>Genome sequence Cadophora malorum strain M34.</title>
        <authorList>
            <person name="Stefanovic E."/>
            <person name="Vu D."/>
            <person name="Scully C."/>
            <person name="Dijksterhuis J."/>
            <person name="Roader J."/>
            <person name="Houbraken J."/>
        </authorList>
    </citation>
    <scope>NUCLEOTIDE SEQUENCE</scope>
    <source>
        <strain evidence="4">M34</strain>
    </source>
</reference>
<evidence type="ECO:0000256" key="3">
    <source>
        <dbReference type="SAM" id="MobiDB-lite"/>
    </source>
</evidence>
<keyword evidence="5" id="KW-1185">Reference proteome</keyword>
<evidence type="ECO:0000256" key="2">
    <source>
        <dbReference type="RuleBase" id="RU365003"/>
    </source>
</evidence>
<sequence length="387" mass="43670">METLKTAAHNHMPPLRAPPSPKHILSLYSTFITKNQSSVTQIESALRSLTYIIPGRFRDAELASESLHSSIQLLSLYHDALLARAVGAKSPGSGSPRPQQQSGHNRYTKFWVGHSRFYRRVATALAVVQYTQLLWEMMAKRKGERVRWRVVVILEVIKAVCRLCLLRITNSRPLVTPPLPEREVIPDSETEIEEGDGVGEGGAFEDEGFSEMREREARPRGPEKEYRMKRTGLSLPSLPNPSDISSYLLSKVLTADDIKAPNALLNKTVGSAQLAELLHILQPVVYAIAMSRSRDNKNWQPWLLGLSIEYAARQLRKDGLRTTALEREQWGKRGWAMGWWAMRGAFYENVTKGFLHGASEKLPSLVSGVLDDYLYLWDGYYFSTSSE</sequence>
<name>A0A8H7TDQ8_9HELO</name>